<name>A0A5J4QCC7_9ZZZZ</name>
<proteinExistence type="predicted"/>
<sequence length="105" mass="11762">MKNVFISGLAIGNECGTCACSNINVDWLFSYPSNLLWIDKVYISHPIWEAIINEQTPEEIGKGKKIEFNKATKLIFEILDSVGMVEVVNTKSLLTEDFVSGLYNT</sequence>
<comment type="caution">
    <text evidence="1">The sequence shown here is derived from an EMBL/GenBank/DDBJ whole genome shotgun (WGS) entry which is preliminary data.</text>
</comment>
<protein>
    <submittedName>
        <fullName evidence="1">Uncharacterized protein</fullName>
    </submittedName>
</protein>
<organism evidence="1">
    <name type="scientific">termite gut metagenome</name>
    <dbReference type="NCBI Taxonomy" id="433724"/>
    <lineage>
        <taxon>unclassified sequences</taxon>
        <taxon>metagenomes</taxon>
        <taxon>organismal metagenomes</taxon>
    </lineage>
</organism>
<reference evidence="1" key="1">
    <citation type="submission" date="2019-03" db="EMBL/GenBank/DDBJ databases">
        <title>Single cell metagenomics reveals metabolic interactions within the superorganism composed of flagellate Streblomastix strix and complex community of Bacteroidetes bacteria on its surface.</title>
        <authorList>
            <person name="Treitli S.C."/>
            <person name="Kolisko M."/>
            <person name="Husnik F."/>
            <person name="Keeling P."/>
            <person name="Hampl V."/>
        </authorList>
    </citation>
    <scope>NUCLEOTIDE SEQUENCE</scope>
    <source>
        <strain evidence="1">STM</strain>
    </source>
</reference>
<accession>A0A5J4QCC7</accession>
<dbReference type="AlphaFoldDB" id="A0A5J4QCC7"/>
<feature type="non-terminal residue" evidence="1">
    <location>
        <position position="105"/>
    </location>
</feature>
<evidence type="ECO:0000313" key="1">
    <source>
        <dbReference type="EMBL" id="KAA6319636.1"/>
    </source>
</evidence>
<gene>
    <name evidence="1" type="ORF">EZS27_030492</name>
</gene>
<dbReference type="EMBL" id="SNRY01003818">
    <property type="protein sequence ID" value="KAA6319636.1"/>
    <property type="molecule type" value="Genomic_DNA"/>
</dbReference>